<dbReference type="AlphaFoldDB" id="A0A1G8V1V8"/>
<feature type="domain" description="FtsK gamma" evidence="1">
    <location>
        <begin position="193"/>
        <end position="256"/>
    </location>
</feature>
<dbReference type="InterPro" id="IPR018541">
    <property type="entry name" value="Ftsk_gamma"/>
</dbReference>
<keyword evidence="3" id="KW-1185">Reference proteome</keyword>
<evidence type="ECO:0000313" key="2">
    <source>
        <dbReference type="EMBL" id="SDJ60086.1"/>
    </source>
</evidence>
<protein>
    <submittedName>
        <fullName evidence="2">Ftsk gamma domain-containing protein</fullName>
    </submittedName>
</protein>
<reference evidence="2 3" key="1">
    <citation type="submission" date="2016-10" db="EMBL/GenBank/DDBJ databases">
        <authorList>
            <person name="de Groot N.N."/>
        </authorList>
    </citation>
    <scope>NUCLEOTIDE SEQUENCE [LARGE SCALE GENOMIC DNA]</scope>
    <source>
        <strain evidence="2 3">JCM 21544</strain>
    </source>
</reference>
<name>A0A1G8V1V8_9PSED</name>
<dbReference type="EMBL" id="FNFD01000002">
    <property type="protein sequence ID" value="SDJ60086.1"/>
    <property type="molecule type" value="Genomic_DNA"/>
</dbReference>
<evidence type="ECO:0000313" key="3">
    <source>
        <dbReference type="Proteomes" id="UP000198706"/>
    </source>
</evidence>
<gene>
    <name evidence="2" type="ORF">SAMN05216186_10272</name>
</gene>
<dbReference type="Proteomes" id="UP000198706">
    <property type="component" value="Unassembled WGS sequence"/>
</dbReference>
<proteinExistence type="predicted"/>
<organism evidence="2 3">
    <name type="scientific">Pseudomonas indica</name>
    <dbReference type="NCBI Taxonomy" id="137658"/>
    <lineage>
        <taxon>Bacteria</taxon>
        <taxon>Pseudomonadati</taxon>
        <taxon>Pseudomonadota</taxon>
        <taxon>Gammaproteobacteria</taxon>
        <taxon>Pseudomonadales</taxon>
        <taxon>Pseudomonadaceae</taxon>
        <taxon>Pseudomonas</taxon>
    </lineage>
</organism>
<dbReference type="SMART" id="SM00843">
    <property type="entry name" value="Ftsk_gamma"/>
    <property type="match status" value="1"/>
</dbReference>
<dbReference type="RefSeq" id="WP_084336861.1">
    <property type="nucleotide sequence ID" value="NZ_FNFD01000002.1"/>
</dbReference>
<evidence type="ECO:0000259" key="1">
    <source>
        <dbReference type="SMART" id="SM00843"/>
    </source>
</evidence>
<sequence>MELNLVTVATLKHINLRQEGPKDAPALAFDLKLVCNVEADVIDDLLCVDNEGQALECFWKDDKDGKPRFPQLSSLSFSRRINEVELNTLGMHLPGCRLGGFSFEALDGKRANLQFSCAVSQPPGNALPILADFLAQDIEIELLSQQGDLLAQREADADHAIPRLRPEVFDRATEEQLSMLQAMAATLPVGPVGEDQDELLASARGFVIRSDRASISAIQRFLRIGYNRAARLIETLETEGVITAPGPDGTRHVLATL</sequence>
<accession>A0A1G8V1V8</accession>
<dbReference type="InterPro" id="IPR036390">
    <property type="entry name" value="WH_DNA-bd_sf"/>
</dbReference>
<dbReference type="SUPFAM" id="SSF46785">
    <property type="entry name" value="Winged helix' DNA-binding domain"/>
    <property type="match status" value="1"/>
</dbReference>
<dbReference type="InterPro" id="IPR036388">
    <property type="entry name" value="WH-like_DNA-bd_sf"/>
</dbReference>
<dbReference type="Gene3D" id="1.10.10.10">
    <property type="entry name" value="Winged helix-like DNA-binding domain superfamily/Winged helix DNA-binding domain"/>
    <property type="match status" value="1"/>
</dbReference>
<dbReference type="STRING" id="137658.SAMN05216186_10272"/>
<dbReference type="Pfam" id="PF09397">
    <property type="entry name" value="FtsK_gamma"/>
    <property type="match status" value="1"/>
</dbReference>